<feature type="region of interest" description="Disordered" evidence="2">
    <location>
        <begin position="198"/>
        <end position="268"/>
    </location>
</feature>
<gene>
    <name evidence="4" type="ORF">KFE25_001251</name>
</gene>
<dbReference type="OrthoDB" id="8775810at2759"/>
<dbReference type="InterPro" id="IPR000007">
    <property type="entry name" value="Tubby_C"/>
</dbReference>
<evidence type="ECO:0000259" key="3">
    <source>
        <dbReference type="Pfam" id="PF01167"/>
    </source>
</evidence>
<accession>A0A8J6CBM3</accession>
<dbReference type="InterPro" id="IPR025659">
    <property type="entry name" value="Tubby-like_C"/>
</dbReference>
<feature type="region of interest" description="Disordered" evidence="2">
    <location>
        <begin position="1"/>
        <end position="164"/>
    </location>
</feature>
<evidence type="ECO:0000256" key="1">
    <source>
        <dbReference type="ARBA" id="ARBA00007129"/>
    </source>
</evidence>
<reference evidence="4" key="1">
    <citation type="submission" date="2021-05" db="EMBL/GenBank/DDBJ databases">
        <title>The genome of the haptophyte Pavlova lutheri (Diacronema luteri, Pavlovales) - a model for lipid biosynthesis in eukaryotic algae.</title>
        <authorList>
            <person name="Hulatt C.J."/>
            <person name="Posewitz M.C."/>
        </authorList>
    </citation>
    <scope>NUCLEOTIDE SEQUENCE</scope>
    <source>
        <strain evidence="4">NIVA-4/92</strain>
    </source>
</reference>
<dbReference type="Pfam" id="PF01167">
    <property type="entry name" value="Tub"/>
    <property type="match status" value="1"/>
</dbReference>
<protein>
    <recommendedName>
        <fullName evidence="3">Tubby C-terminal domain-containing protein</fullName>
    </recommendedName>
</protein>
<dbReference type="AlphaFoldDB" id="A0A8J6CBM3"/>
<keyword evidence="5" id="KW-1185">Reference proteome</keyword>
<dbReference type="SUPFAM" id="SSF54518">
    <property type="entry name" value="Tubby C-terminal domain-like"/>
    <property type="match status" value="1"/>
</dbReference>
<organism evidence="4 5">
    <name type="scientific">Diacronema lutheri</name>
    <name type="common">Unicellular marine alga</name>
    <name type="synonym">Monochrysis lutheri</name>
    <dbReference type="NCBI Taxonomy" id="2081491"/>
    <lineage>
        <taxon>Eukaryota</taxon>
        <taxon>Haptista</taxon>
        <taxon>Haptophyta</taxon>
        <taxon>Pavlovophyceae</taxon>
        <taxon>Pavlovales</taxon>
        <taxon>Pavlovaceae</taxon>
        <taxon>Diacronema</taxon>
    </lineage>
</organism>
<feature type="compositionally biased region" description="Low complexity" evidence="2">
    <location>
        <begin position="234"/>
        <end position="250"/>
    </location>
</feature>
<dbReference type="PRINTS" id="PR01573">
    <property type="entry name" value="SUPERTUBBY"/>
</dbReference>
<dbReference type="PANTHER" id="PTHR16517">
    <property type="entry name" value="TUBBY-RELATED"/>
    <property type="match status" value="1"/>
</dbReference>
<feature type="domain" description="Tubby C-terminal" evidence="3">
    <location>
        <begin position="296"/>
        <end position="538"/>
    </location>
</feature>
<dbReference type="Proteomes" id="UP000751190">
    <property type="component" value="Unassembled WGS sequence"/>
</dbReference>
<name>A0A8J6CBM3_DIALT</name>
<dbReference type="EMBL" id="JAGTXO010000024">
    <property type="protein sequence ID" value="KAG8461633.1"/>
    <property type="molecule type" value="Genomic_DNA"/>
</dbReference>
<evidence type="ECO:0000256" key="2">
    <source>
        <dbReference type="SAM" id="MobiDB-lite"/>
    </source>
</evidence>
<feature type="compositionally biased region" description="Acidic residues" evidence="2">
    <location>
        <begin position="107"/>
        <end position="117"/>
    </location>
</feature>
<dbReference type="PANTHER" id="PTHR16517:SF7">
    <property type="entry name" value="PROTEIN KING TUBBY"/>
    <property type="match status" value="1"/>
</dbReference>
<proteinExistence type="inferred from homology"/>
<evidence type="ECO:0000313" key="5">
    <source>
        <dbReference type="Proteomes" id="UP000751190"/>
    </source>
</evidence>
<sequence>MGDGSDDHASITTHTARMKLDRPKSAAMRPSASVPVLQGAAPRADAPPAPPKPAAMQPLYNLNFEGAGGGAAARTSGHGAGAAGGARPQSARMSALQAMRGQAYQEGSDDDDDDDENATAVIDSPRSRERKALAAADDAPNRPLTTSSSTILAPRGGGARKASALSTASMLGALPQPLAEEPIGSGVSDAMISARLKNARQRIQQREGADDPWGNGGDKGDDDSTGDDDRRTDGGASAADAASLATSRASGVEGGGAPATPLPAQRQATPSEVAAVQIAHALVLERDQVSWLTTAVGSGPMVQCLIKRDKSGLDMLYPQYRCYLQTPDGDRFIMAARKRKKSNSNNYVISTSIKDLARHSESCIGKLRSNFIGTEFVLYDDGYNPRKLPKDAVNGKDKDGRGVRKELALCLNTQNVVGAPSPRKVRGILPQLNDKKPTEYKPMSEEETILQREKEGRLENEFMVVLSKQPRYNNSTGKYSLNFAGRVKLASVKNVQMVYAGQEEVLMQFGKIGKNDFILDFQYPFTPMQAFAFGLTSLAYKLANEGG</sequence>
<dbReference type="Gene3D" id="3.20.90.10">
    <property type="entry name" value="Tubby Protein, Chain A"/>
    <property type="match status" value="1"/>
</dbReference>
<evidence type="ECO:0000313" key="4">
    <source>
        <dbReference type="EMBL" id="KAG8461633.1"/>
    </source>
</evidence>
<comment type="caution">
    <text evidence="4">The sequence shown here is derived from an EMBL/GenBank/DDBJ whole genome shotgun (WGS) entry which is preliminary data.</text>
</comment>
<comment type="similarity">
    <text evidence="1">Belongs to the TUB family.</text>
</comment>